<dbReference type="AlphaFoldDB" id="A0A1C9C9F1"/>
<gene>
    <name evidence="2" type="primary">ycf55</name>
    <name evidence="2" type="ORF">Schiz_119</name>
</gene>
<keyword evidence="1" id="KW-0812">Transmembrane</keyword>
<reference evidence="2" key="1">
    <citation type="journal article" date="2016" name="BMC Biol.">
        <title>Parallel evolution of highly conserved plastid genome architecture in red seaweeds and seed plants.</title>
        <authorList>
            <person name="Lee J."/>
            <person name="Cho C.H."/>
            <person name="Park S.I."/>
            <person name="Choi J.W."/>
            <person name="Song H.S."/>
            <person name="West J.A."/>
            <person name="Bhattacharya D."/>
            <person name="Yoon H.S."/>
        </authorList>
    </citation>
    <scope>NUCLEOTIDE SEQUENCE</scope>
</reference>
<evidence type="ECO:0000313" key="2">
    <source>
        <dbReference type="EMBL" id="AOM65002.1"/>
    </source>
</evidence>
<dbReference type="Pfam" id="PF12452">
    <property type="entry name" value="DUF3685"/>
    <property type="match status" value="1"/>
</dbReference>
<dbReference type="GeneID" id="29072337"/>
<accession>A0A1C9C9F1</accession>
<protein>
    <recommendedName>
        <fullName evidence="3">Ycf55</fullName>
    </recommendedName>
</protein>
<organism evidence="2">
    <name type="scientific">Schizymenia dubyi</name>
    <dbReference type="NCBI Taxonomy" id="38368"/>
    <lineage>
        <taxon>Eukaryota</taxon>
        <taxon>Rhodophyta</taxon>
        <taxon>Florideophyceae</taxon>
        <taxon>Rhodymeniophycidae</taxon>
        <taxon>Nemastomatales</taxon>
        <taxon>Schizymeniaceae</taxon>
        <taxon>Schizymenia</taxon>
    </lineage>
</organism>
<name>A0A1C9C9F1_9FLOR</name>
<evidence type="ECO:0000256" key="1">
    <source>
        <dbReference type="SAM" id="Phobius"/>
    </source>
</evidence>
<feature type="transmembrane region" description="Helical" evidence="1">
    <location>
        <begin position="295"/>
        <end position="316"/>
    </location>
</feature>
<keyword evidence="1" id="KW-1133">Transmembrane helix</keyword>
<dbReference type="EMBL" id="KX284712">
    <property type="protein sequence ID" value="AOM65002.1"/>
    <property type="molecule type" value="Genomic_DNA"/>
</dbReference>
<evidence type="ECO:0008006" key="3">
    <source>
        <dbReference type="Google" id="ProtNLM"/>
    </source>
</evidence>
<sequence>MVKYWPNQSGFDLNNQVANLFFNTKQKFLDDLSNKTSNNLYLDIIDNATRCKLFSIVLLELELLILDLVELDLNLHNLKLLNRKILYDLIQKSLSRFLYGLKFKDNRISLSKSRNKYCIKILSLEYELLLHSLLIYLVFGSSSVSRFLFAFDNIYTPKQHVSLLLENTLVQISNAVLFIIIDNIQSLSNIVTFLITNQLSDSLYMSLRYIAFFRNSLLYQSVLSFYINQPKEIYSSQYKVWLISSKGLVIKYIYASRLHNFLSLSSIKRTYIFLLEVQDLILPQLESIFTLFGKMLLYFFINVLGTSIVFIIRAIIYGFRVFYRSD</sequence>
<geneLocation type="plastid" evidence="2"/>
<keyword evidence="2" id="KW-0934">Plastid</keyword>
<dbReference type="InterPro" id="IPR017077">
    <property type="entry name" value="Uncharacterised_Ycf55_algae"/>
</dbReference>
<dbReference type="RefSeq" id="YP_009296067.1">
    <property type="nucleotide sequence ID" value="NC_031169.1"/>
</dbReference>
<dbReference type="PIRSF" id="PIRSF036962">
    <property type="entry name" value="UCP036962_SignTr_Ycf55"/>
    <property type="match status" value="1"/>
</dbReference>
<dbReference type="InterPro" id="IPR022552">
    <property type="entry name" value="UPF_Ycf55"/>
</dbReference>
<proteinExistence type="predicted"/>
<keyword evidence="1" id="KW-0472">Membrane</keyword>